<sequence>MPITDSDDLSIEFARAIDAASPLREHRERFVFADDTIYLDGNSLGRLPRRTSQRLREVIDTEWGRDLIRSWPTWIARHDDVAAALATGVLGVRPSEVTIADSTTVNLYKVINAAADLRPGRSVILIERDNFPTDLYVVQGIAKARGMSVRVVDSDIDGGLSVEQVRSALDDDVALACFCHVSYRSGAIADIEQITGVLHEAGAVAVWDLCHSAGAIRTPLAQARAEFAVGCTYKYLNSGPGAPAFLYVREDLHDQVRQPIWGWFGQREQFAMGGDYDPVEGIARFTSGTPAVLGLSAIEEGVRSITDAGIDELEQGGRLLTGYGLVLADSWLAPLGFTVASPRAASRRGSHLTLHHRQAWQICQAMIARGVVPDFRTPDRLRLGMAPLTTSFEEVWRGFDAIREIVETDEHLQFPAERARVT</sequence>
<dbReference type="InterPro" id="IPR015424">
    <property type="entry name" value="PyrdxlP-dep_Trfase"/>
</dbReference>
<dbReference type="InterPro" id="IPR015422">
    <property type="entry name" value="PyrdxlP-dep_Trfase_small"/>
</dbReference>
<keyword evidence="2 4" id="KW-0378">Hydrolase</keyword>
<comment type="subunit">
    <text evidence="4">Homodimer.</text>
</comment>
<dbReference type="RefSeq" id="WP_159542843.1">
    <property type="nucleotide sequence ID" value="NZ_CP047156.1"/>
</dbReference>
<dbReference type="KEGG" id="eke:EK0264_03275"/>
<accession>A0A7L4YK16</accession>
<dbReference type="GO" id="GO:0043420">
    <property type="term" value="P:anthranilate metabolic process"/>
    <property type="evidence" value="ECO:0007669"/>
    <property type="project" value="TreeGrafter"/>
</dbReference>
<dbReference type="Gene3D" id="3.90.1150.10">
    <property type="entry name" value="Aspartate Aminotransferase, domain 1"/>
    <property type="match status" value="1"/>
</dbReference>
<comment type="cofactor">
    <cofactor evidence="4">
        <name>pyridoxal 5'-phosphate</name>
        <dbReference type="ChEBI" id="CHEBI:597326"/>
    </cofactor>
</comment>
<dbReference type="OrthoDB" id="9812626at2"/>
<evidence type="ECO:0000256" key="2">
    <source>
        <dbReference type="ARBA" id="ARBA00022801"/>
    </source>
</evidence>
<dbReference type="GO" id="GO:0030170">
    <property type="term" value="F:pyridoxal phosphate binding"/>
    <property type="evidence" value="ECO:0007669"/>
    <property type="project" value="InterPro"/>
</dbReference>
<comment type="pathway">
    <text evidence="4">Cofactor biosynthesis; NAD(+) biosynthesis; quinolinate from L-kynurenine: step 2/3.</text>
</comment>
<protein>
    <recommendedName>
        <fullName evidence="4">Kynureninase</fullName>
        <ecNumber evidence="4">3.7.1.3</ecNumber>
    </recommendedName>
</protein>
<comment type="catalytic activity">
    <reaction evidence="4">
        <text>3-hydroxy-L-kynurenine + H2O = 3-hydroxyanthranilate + L-alanine + H(+)</text>
        <dbReference type="Rhea" id="RHEA:25143"/>
        <dbReference type="ChEBI" id="CHEBI:15377"/>
        <dbReference type="ChEBI" id="CHEBI:15378"/>
        <dbReference type="ChEBI" id="CHEBI:36559"/>
        <dbReference type="ChEBI" id="CHEBI:57972"/>
        <dbReference type="ChEBI" id="CHEBI:58125"/>
        <dbReference type="EC" id="3.7.1.3"/>
    </reaction>
</comment>
<dbReference type="GO" id="GO:0019441">
    <property type="term" value="P:L-tryptophan catabolic process to kynurenine"/>
    <property type="evidence" value="ECO:0007669"/>
    <property type="project" value="TreeGrafter"/>
</dbReference>
<gene>
    <name evidence="5" type="ORF">EK0264_03275</name>
</gene>
<evidence type="ECO:0000256" key="3">
    <source>
        <dbReference type="ARBA" id="ARBA00022898"/>
    </source>
</evidence>
<dbReference type="UniPathway" id="UPA00334">
    <property type="reaction ID" value="UER00455"/>
</dbReference>
<keyword evidence="1 4" id="KW-0662">Pyridine nucleotide biosynthesis</keyword>
<dbReference type="PANTHER" id="PTHR14084:SF0">
    <property type="entry name" value="KYNURENINASE"/>
    <property type="match status" value="1"/>
</dbReference>
<dbReference type="GO" id="GO:0009435">
    <property type="term" value="P:NAD+ biosynthetic process"/>
    <property type="evidence" value="ECO:0007669"/>
    <property type="project" value="UniProtKB-UniPathway"/>
</dbReference>
<comment type="similarity">
    <text evidence="4">Belongs to the kynureninase family.</text>
</comment>
<evidence type="ECO:0000256" key="4">
    <source>
        <dbReference type="PIRNR" id="PIRNR038800"/>
    </source>
</evidence>
<dbReference type="GO" id="GO:0097053">
    <property type="term" value="P:L-kynurenine catabolic process"/>
    <property type="evidence" value="ECO:0007669"/>
    <property type="project" value="UniProtKB-UniPathway"/>
</dbReference>
<dbReference type="GO" id="GO:0030429">
    <property type="term" value="F:kynureninase activity"/>
    <property type="evidence" value="ECO:0007669"/>
    <property type="project" value="UniProtKB-EC"/>
</dbReference>
<comment type="function">
    <text evidence="4">Catalyzes the cleavage of L-kynurenine (L-Kyn) and L-3-hydroxykynurenine (L-3OHKyn) into anthranilic acid (AA) and 3-hydroxyanthranilic acid (3-OHAA), respectively.</text>
</comment>
<dbReference type="InterPro" id="IPR015421">
    <property type="entry name" value="PyrdxlP-dep_Trfase_major"/>
</dbReference>
<evidence type="ECO:0000313" key="5">
    <source>
        <dbReference type="EMBL" id="QHB99397.1"/>
    </source>
</evidence>
<keyword evidence="5" id="KW-0808">Transferase</keyword>
<name>A0A7L4YK16_9ACTN</name>
<keyword evidence="6" id="KW-1185">Reference proteome</keyword>
<dbReference type="Gene3D" id="3.40.640.10">
    <property type="entry name" value="Type I PLP-dependent aspartate aminotransferase-like (Major domain)"/>
    <property type="match status" value="1"/>
</dbReference>
<dbReference type="GO" id="GO:0008483">
    <property type="term" value="F:transaminase activity"/>
    <property type="evidence" value="ECO:0007669"/>
    <property type="project" value="UniProtKB-KW"/>
</dbReference>
<evidence type="ECO:0000256" key="1">
    <source>
        <dbReference type="ARBA" id="ARBA00022642"/>
    </source>
</evidence>
<dbReference type="SUPFAM" id="SSF53383">
    <property type="entry name" value="PLP-dependent transferases"/>
    <property type="match status" value="1"/>
</dbReference>
<proteinExistence type="inferred from homology"/>
<dbReference type="PIRSF" id="PIRSF038800">
    <property type="entry name" value="KYNU"/>
    <property type="match status" value="1"/>
</dbReference>
<dbReference type="InterPro" id="IPR010111">
    <property type="entry name" value="Kynureninase"/>
</dbReference>
<comment type="catalytic activity">
    <reaction evidence="4">
        <text>L-kynurenine + H2O = anthranilate + L-alanine + H(+)</text>
        <dbReference type="Rhea" id="RHEA:16813"/>
        <dbReference type="ChEBI" id="CHEBI:15377"/>
        <dbReference type="ChEBI" id="CHEBI:15378"/>
        <dbReference type="ChEBI" id="CHEBI:16567"/>
        <dbReference type="ChEBI" id="CHEBI:57959"/>
        <dbReference type="ChEBI" id="CHEBI:57972"/>
        <dbReference type="EC" id="3.7.1.3"/>
    </reaction>
</comment>
<dbReference type="InParanoid" id="A0A7L4YK16"/>
<dbReference type="GO" id="GO:0005737">
    <property type="term" value="C:cytoplasm"/>
    <property type="evidence" value="ECO:0007669"/>
    <property type="project" value="InterPro"/>
</dbReference>
<dbReference type="Pfam" id="PF22580">
    <property type="entry name" value="KYNU_C"/>
    <property type="match status" value="1"/>
</dbReference>
<evidence type="ECO:0000313" key="6">
    <source>
        <dbReference type="Proteomes" id="UP000463857"/>
    </source>
</evidence>
<dbReference type="EC" id="3.7.1.3" evidence="4"/>
<organism evidence="5 6">
    <name type="scientific">Epidermidibacterium keratini</name>
    <dbReference type="NCBI Taxonomy" id="1891644"/>
    <lineage>
        <taxon>Bacteria</taxon>
        <taxon>Bacillati</taxon>
        <taxon>Actinomycetota</taxon>
        <taxon>Actinomycetes</taxon>
        <taxon>Sporichthyales</taxon>
        <taxon>Sporichthyaceae</taxon>
        <taxon>Epidermidibacterium</taxon>
    </lineage>
</organism>
<keyword evidence="5" id="KW-0032">Aminotransferase</keyword>
<dbReference type="UniPathway" id="UPA00253">
    <property type="reaction ID" value="UER00329"/>
</dbReference>
<dbReference type="EMBL" id="CP047156">
    <property type="protein sequence ID" value="QHB99397.1"/>
    <property type="molecule type" value="Genomic_DNA"/>
</dbReference>
<dbReference type="AlphaFoldDB" id="A0A7L4YK16"/>
<keyword evidence="3 4" id="KW-0663">Pyridoxal phosphate</keyword>
<comment type="pathway">
    <text evidence="4">Amino-acid degradation; L-kynurenine degradation; L-alanine and anthranilate from L-kynurenine: step 1/1.</text>
</comment>
<dbReference type="Proteomes" id="UP000463857">
    <property type="component" value="Chromosome"/>
</dbReference>
<reference evidence="5 6" key="1">
    <citation type="journal article" date="2018" name="Int. J. Syst. Evol. Microbiol.">
        <title>Epidermidibacterium keratini gen. nov., sp. nov., a member of the family Sporichthyaceae, isolated from keratin epidermis.</title>
        <authorList>
            <person name="Lee D.G."/>
            <person name="Trujillo M.E."/>
            <person name="Kang S."/>
            <person name="Nam J.J."/>
            <person name="Kim Y.J."/>
        </authorList>
    </citation>
    <scope>NUCLEOTIDE SEQUENCE [LARGE SCALE GENOMIC DNA]</scope>
    <source>
        <strain evidence="5 6">EPI-7</strain>
    </source>
</reference>
<dbReference type="PANTHER" id="PTHR14084">
    <property type="entry name" value="KYNURENINASE"/>
    <property type="match status" value="1"/>
</dbReference>